<sequence>MSSNMYENSSLDIPDEDMYDLVSTNFEAIVDDTKLALYILESPESDMENLSSDNKSVVDHIESYTESDYPRHPSQRNEAQQNELKIQFTKMNPKPKSDEILKQLDQNIDDFTTAQTKKQSNTTVKKEELSTTTPISTKDAIFQAEDLLILGYRLTKDRMEQARLLDLLEIFRQYTEQGILSKAS</sequence>
<dbReference type="EMBL" id="MCBQ01012286">
    <property type="protein sequence ID" value="RKF65364.1"/>
    <property type="molecule type" value="Genomic_DNA"/>
</dbReference>
<organism evidence="1 2">
    <name type="scientific">Golovinomyces cichoracearum</name>
    <dbReference type="NCBI Taxonomy" id="62708"/>
    <lineage>
        <taxon>Eukaryota</taxon>
        <taxon>Fungi</taxon>
        <taxon>Dikarya</taxon>
        <taxon>Ascomycota</taxon>
        <taxon>Pezizomycotina</taxon>
        <taxon>Leotiomycetes</taxon>
        <taxon>Erysiphales</taxon>
        <taxon>Erysiphaceae</taxon>
        <taxon>Golovinomyces</taxon>
    </lineage>
</organism>
<comment type="caution">
    <text evidence="1">The sequence shown here is derived from an EMBL/GenBank/DDBJ whole genome shotgun (WGS) entry which is preliminary data.</text>
</comment>
<gene>
    <name evidence="1" type="ORF">GcM3_122025</name>
</gene>
<dbReference type="Proteomes" id="UP000283383">
    <property type="component" value="Unassembled WGS sequence"/>
</dbReference>
<protein>
    <submittedName>
        <fullName evidence="1">Uncharacterized protein</fullName>
    </submittedName>
</protein>
<evidence type="ECO:0000313" key="2">
    <source>
        <dbReference type="Proteomes" id="UP000283383"/>
    </source>
</evidence>
<name>A0A420I6U4_9PEZI</name>
<reference evidence="1 2" key="1">
    <citation type="journal article" date="2018" name="BMC Genomics">
        <title>Comparative genome analyses reveal sequence features reflecting distinct modes of host-adaptation between dicot and monocot powdery mildew.</title>
        <authorList>
            <person name="Wu Y."/>
            <person name="Ma X."/>
            <person name="Pan Z."/>
            <person name="Kale S.D."/>
            <person name="Song Y."/>
            <person name="King H."/>
            <person name="Zhang Q."/>
            <person name="Presley C."/>
            <person name="Deng X."/>
            <person name="Wei C.I."/>
            <person name="Xiao S."/>
        </authorList>
    </citation>
    <scope>NUCLEOTIDE SEQUENCE [LARGE SCALE GENOMIC DNA]</scope>
    <source>
        <strain evidence="1">UMSG3</strain>
    </source>
</reference>
<proteinExistence type="predicted"/>
<evidence type="ECO:0000313" key="1">
    <source>
        <dbReference type="EMBL" id="RKF65364.1"/>
    </source>
</evidence>
<keyword evidence="2" id="KW-1185">Reference proteome</keyword>
<accession>A0A420I6U4</accession>
<dbReference type="AlphaFoldDB" id="A0A420I6U4"/>